<evidence type="ECO:0000259" key="5">
    <source>
        <dbReference type="PROSITE" id="PS50977"/>
    </source>
</evidence>
<dbReference type="InterPro" id="IPR001647">
    <property type="entry name" value="HTH_TetR"/>
</dbReference>
<dbReference type="AlphaFoldDB" id="A0A7W9NK52"/>
<accession>A0A7W9NK52</accession>
<dbReference type="Pfam" id="PF00440">
    <property type="entry name" value="TetR_N"/>
    <property type="match status" value="1"/>
</dbReference>
<dbReference type="Gene3D" id="1.10.357.10">
    <property type="entry name" value="Tetracycline Repressor, domain 2"/>
    <property type="match status" value="1"/>
</dbReference>
<evidence type="ECO:0000313" key="6">
    <source>
        <dbReference type="EMBL" id="MBB5894863.1"/>
    </source>
</evidence>
<dbReference type="SUPFAM" id="SSF48498">
    <property type="entry name" value="Tetracyclin repressor-like, C-terminal domain"/>
    <property type="match status" value="1"/>
</dbReference>
<evidence type="ECO:0000256" key="3">
    <source>
        <dbReference type="ARBA" id="ARBA00023163"/>
    </source>
</evidence>
<gene>
    <name evidence="6" type="ORF">BJ998_006059</name>
</gene>
<keyword evidence="2 4" id="KW-0238">DNA-binding</keyword>
<evidence type="ECO:0000256" key="4">
    <source>
        <dbReference type="PROSITE-ProRule" id="PRU00335"/>
    </source>
</evidence>
<dbReference type="Proteomes" id="UP000585638">
    <property type="component" value="Unassembled WGS sequence"/>
</dbReference>
<dbReference type="RefSeq" id="WP_184866730.1">
    <property type="nucleotide sequence ID" value="NZ_BAAAWY010000002.1"/>
</dbReference>
<dbReference type="GO" id="GO:0003700">
    <property type="term" value="F:DNA-binding transcription factor activity"/>
    <property type="evidence" value="ECO:0007669"/>
    <property type="project" value="TreeGrafter"/>
</dbReference>
<dbReference type="EMBL" id="JACHIR010000001">
    <property type="protein sequence ID" value="MBB5894863.1"/>
    <property type="molecule type" value="Genomic_DNA"/>
</dbReference>
<dbReference type="InterPro" id="IPR009057">
    <property type="entry name" value="Homeodomain-like_sf"/>
</dbReference>
<dbReference type="InterPro" id="IPR050109">
    <property type="entry name" value="HTH-type_TetR-like_transc_reg"/>
</dbReference>
<organism evidence="6 7">
    <name type="scientific">Kutzneria kofuensis</name>
    <dbReference type="NCBI Taxonomy" id="103725"/>
    <lineage>
        <taxon>Bacteria</taxon>
        <taxon>Bacillati</taxon>
        <taxon>Actinomycetota</taxon>
        <taxon>Actinomycetes</taxon>
        <taxon>Pseudonocardiales</taxon>
        <taxon>Pseudonocardiaceae</taxon>
        <taxon>Kutzneria</taxon>
    </lineage>
</organism>
<evidence type="ECO:0000313" key="7">
    <source>
        <dbReference type="Proteomes" id="UP000585638"/>
    </source>
</evidence>
<comment type="caution">
    <text evidence="6">The sequence shown here is derived from an EMBL/GenBank/DDBJ whole genome shotgun (WGS) entry which is preliminary data.</text>
</comment>
<evidence type="ECO:0000256" key="1">
    <source>
        <dbReference type="ARBA" id="ARBA00023015"/>
    </source>
</evidence>
<dbReference type="PRINTS" id="PR00455">
    <property type="entry name" value="HTHTETR"/>
</dbReference>
<dbReference type="InterPro" id="IPR036271">
    <property type="entry name" value="Tet_transcr_reg_TetR-rel_C_sf"/>
</dbReference>
<keyword evidence="7" id="KW-1185">Reference proteome</keyword>
<proteinExistence type="predicted"/>
<evidence type="ECO:0000256" key="2">
    <source>
        <dbReference type="ARBA" id="ARBA00023125"/>
    </source>
</evidence>
<keyword evidence="3" id="KW-0804">Transcription</keyword>
<keyword evidence="1" id="KW-0805">Transcription regulation</keyword>
<feature type="domain" description="HTH tetR-type" evidence="5">
    <location>
        <begin position="13"/>
        <end position="73"/>
    </location>
</feature>
<feature type="DNA-binding region" description="H-T-H motif" evidence="4">
    <location>
        <begin position="36"/>
        <end position="55"/>
    </location>
</feature>
<dbReference type="PANTHER" id="PTHR30055">
    <property type="entry name" value="HTH-TYPE TRANSCRIPTIONAL REGULATOR RUTR"/>
    <property type="match status" value="1"/>
</dbReference>
<dbReference type="GO" id="GO:0000976">
    <property type="term" value="F:transcription cis-regulatory region binding"/>
    <property type="evidence" value="ECO:0007669"/>
    <property type="project" value="TreeGrafter"/>
</dbReference>
<dbReference type="PROSITE" id="PS50977">
    <property type="entry name" value="HTH_TETR_2"/>
    <property type="match status" value="1"/>
</dbReference>
<reference evidence="6 7" key="1">
    <citation type="submission" date="2020-08" db="EMBL/GenBank/DDBJ databases">
        <title>Sequencing the genomes of 1000 actinobacteria strains.</title>
        <authorList>
            <person name="Klenk H.-P."/>
        </authorList>
    </citation>
    <scope>NUCLEOTIDE SEQUENCE [LARGE SCALE GENOMIC DNA]</scope>
    <source>
        <strain evidence="6 7">DSM 43851</strain>
    </source>
</reference>
<sequence length="207" mass="22912">MASAPKRRDRKRQDVSDRLYEAARDLFVARGFEATTMDDIAAEADVARATVFNHYKTKAAFLEEWGRQRRIKVAAALSAEQADDLSTPDQIRHYLRELARLNVESRRETAALMDAAMRHGDPLRGPALETELTKTVERGQQIGELQPQVDPAVAGRLLAAGYFSTVLRWVHDDPAPFDLAEQLDDMASLVLRGLVIASAAAARRGSA</sequence>
<name>A0A7W9NK52_9PSEU</name>
<dbReference type="PANTHER" id="PTHR30055:SF234">
    <property type="entry name" value="HTH-TYPE TRANSCRIPTIONAL REGULATOR BETI"/>
    <property type="match status" value="1"/>
</dbReference>
<protein>
    <submittedName>
        <fullName evidence="6">AcrR family transcriptional regulator</fullName>
    </submittedName>
</protein>
<dbReference type="SUPFAM" id="SSF46689">
    <property type="entry name" value="Homeodomain-like"/>
    <property type="match status" value="1"/>
</dbReference>